<dbReference type="STRING" id="670386.D3BL78"/>
<evidence type="ECO:0000259" key="4">
    <source>
        <dbReference type="PROSITE" id="PS51203"/>
    </source>
</evidence>
<dbReference type="Proteomes" id="UP000001396">
    <property type="component" value="Unassembled WGS sequence"/>
</dbReference>
<dbReference type="InParanoid" id="D3BL78"/>
<proteinExistence type="inferred from homology"/>
<dbReference type="InterPro" id="IPR008978">
    <property type="entry name" value="HSP20-like_chaperone"/>
</dbReference>
<dbReference type="FunCoup" id="D3BL78">
    <property type="interactions" value="636"/>
</dbReference>
<name>D3BL78_HETP5</name>
<dbReference type="RefSeq" id="XP_020429940.1">
    <property type="nucleotide sequence ID" value="XM_020580107.1"/>
</dbReference>
<feature type="compositionally biased region" description="Low complexity" evidence="3">
    <location>
        <begin position="45"/>
        <end position="72"/>
    </location>
</feature>
<dbReference type="InterPro" id="IPR050734">
    <property type="entry name" value="PIH1/Kintoun_subfamily"/>
</dbReference>
<keyword evidence="6" id="KW-1185">Reference proteome</keyword>
<dbReference type="PROSITE" id="PS51203">
    <property type="entry name" value="CS"/>
    <property type="match status" value="1"/>
</dbReference>
<dbReference type="InterPro" id="IPR012981">
    <property type="entry name" value="PIH1_N"/>
</dbReference>
<feature type="domain" description="CS" evidence="4">
    <location>
        <begin position="371"/>
        <end position="461"/>
    </location>
</feature>
<dbReference type="OMA" id="WIIPYSL"/>
<dbReference type="Pfam" id="PF18201">
    <property type="entry name" value="PIH1_CS"/>
    <property type="match status" value="1"/>
</dbReference>
<sequence>MNKNNSDNINLDENDVKHLTDALKDTNLLSNLLQYYDNAQKLKENNNNNNSESNKNNNINKNNNNNNNNSSSIDKDLKIKNVKVTPAFCIKTHSNRFDKVYVMVSHYYSIEPASTSSEGGWVIPHSLFPVEKQKASVTGQLNNVYHIVFSSETYKESMKNRGLYKLLIQSAIKSIYQNYNESLNIAAYKMSKKVYYKEMIVSELPEPIVDMEEPKAVEVVNDDGTITPVFNLIKLDRNQQPIKNPVIIPTSIKIEILLSKLENISNLYIEIIDQSLILQEDNVNYNLNIPFSHAIDEENHSAKFNKKTKMLTIVVSVVEPVDSHQHEHHNHQHKEHQQHNHKHLENEDNISDMIDVESIPFPVTFISDCTPLFPSYSYKQSKDQLYFIIYHKPKDSNNNNSNINNVLLNINENVLEIVLSDINKSITFKLYSNIDLNSIEITNTIIIVLNKQIKQWWKSLEIVDN</sequence>
<evidence type="ECO:0000256" key="1">
    <source>
        <dbReference type="ARBA" id="ARBA00008511"/>
    </source>
</evidence>
<evidence type="ECO:0000313" key="5">
    <source>
        <dbReference type="EMBL" id="EFA77812.1"/>
    </source>
</evidence>
<dbReference type="GeneID" id="31364785"/>
<feature type="region of interest" description="Disordered" evidence="3">
    <location>
        <begin position="43"/>
        <end position="74"/>
    </location>
</feature>
<comment type="caution">
    <text evidence="5">The sequence shown here is derived from an EMBL/GenBank/DDBJ whole genome shotgun (WGS) entry which is preliminary data.</text>
</comment>
<accession>D3BL78</accession>
<protein>
    <recommendedName>
        <fullName evidence="2">PIH1 domain-containing protein 1</fullName>
    </recommendedName>
</protein>
<evidence type="ECO:0000256" key="3">
    <source>
        <dbReference type="SAM" id="MobiDB-lite"/>
    </source>
</evidence>
<dbReference type="InterPro" id="IPR007052">
    <property type="entry name" value="CS_dom"/>
</dbReference>
<comment type="similarity">
    <text evidence="1">Belongs to the PIH1 family.</text>
</comment>
<evidence type="ECO:0000313" key="6">
    <source>
        <dbReference type="Proteomes" id="UP000001396"/>
    </source>
</evidence>
<dbReference type="AlphaFoldDB" id="D3BL78"/>
<dbReference type="SUPFAM" id="SSF49764">
    <property type="entry name" value="HSP20-like chaperones"/>
    <property type="match status" value="1"/>
</dbReference>
<evidence type="ECO:0000256" key="2">
    <source>
        <dbReference type="ARBA" id="ARBA00040540"/>
    </source>
</evidence>
<dbReference type="Pfam" id="PF08190">
    <property type="entry name" value="PIH1"/>
    <property type="match status" value="1"/>
</dbReference>
<reference evidence="5 6" key="1">
    <citation type="journal article" date="2011" name="Genome Res.">
        <title>Phylogeny-wide analysis of social amoeba genomes highlights ancient origins for complex intercellular communication.</title>
        <authorList>
            <person name="Heidel A.J."/>
            <person name="Lawal H.M."/>
            <person name="Felder M."/>
            <person name="Schilde C."/>
            <person name="Helps N.R."/>
            <person name="Tunggal B."/>
            <person name="Rivero F."/>
            <person name="John U."/>
            <person name="Schleicher M."/>
            <person name="Eichinger L."/>
            <person name="Platzer M."/>
            <person name="Noegel A.A."/>
            <person name="Schaap P."/>
            <person name="Gloeckner G."/>
        </authorList>
    </citation>
    <scope>NUCLEOTIDE SEQUENCE [LARGE SCALE GENOMIC DNA]</scope>
    <source>
        <strain evidence="6">ATCC 26659 / Pp 5 / PN500</strain>
    </source>
</reference>
<dbReference type="InterPro" id="IPR041442">
    <property type="entry name" value="PIH1D1/2/3_CS-like"/>
</dbReference>
<gene>
    <name evidence="5" type="ORF">PPL_09310</name>
</gene>
<dbReference type="GO" id="GO:0005737">
    <property type="term" value="C:cytoplasm"/>
    <property type="evidence" value="ECO:0007669"/>
    <property type="project" value="TreeGrafter"/>
</dbReference>
<dbReference type="PANTHER" id="PTHR22997:SF0">
    <property type="entry name" value="PIH1 DOMAIN-CONTAINING PROTEIN 1"/>
    <property type="match status" value="1"/>
</dbReference>
<dbReference type="EMBL" id="ADBJ01000039">
    <property type="protein sequence ID" value="EFA77812.1"/>
    <property type="molecule type" value="Genomic_DNA"/>
</dbReference>
<organism evidence="5 6">
    <name type="scientific">Heterostelium pallidum (strain ATCC 26659 / Pp 5 / PN500)</name>
    <name type="common">Cellular slime mold</name>
    <name type="synonym">Polysphondylium pallidum</name>
    <dbReference type="NCBI Taxonomy" id="670386"/>
    <lineage>
        <taxon>Eukaryota</taxon>
        <taxon>Amoebozoa</taxon>
        <taxon>Evosea</taxon>
        <taxon>Eumycetozoa</taxon>
        <taxon>Dictyostelia</taxon>
        <taxon>Acytosteliales</taxon>
        <taxon>Acytosteliaceae</taxon>
        <taxon>Heterostelium</taxon>
    </lineage>
</organism>
<dbReference type="PANTHER" id="PTHR22997">
    <property type="entry name" value="PIH1 DOMAIN-CONTAINING PROTEIN 1"/>
    <property type="match status" value="1"/>
</dbReference>